<proteinExistence type="predicted"/>
<dbReference type="SUPFAM" id="SSF47413">
    <property type="entry name" value="lambda repressor-like DNA-binding domains"/>
    <property type="match status" value="1"/>
</dbReference>
<evidence type="ECO:0000313" key="2">
    <source>
        <dbReference type="EMBL" id="OWZ83360.1"/>
    </source>
</evidence>
<dbReference type="RefSeq" id="WP_089023958.1">
    <property type="nucleotide sequence ID" value="NZ_NIQC01000020.1"/>
</dbReference>
<gene>
    <name evidence="2" type="ORF">CDO51_09070</name>
</gene>
<dbReference type="GO" id="GO:0003677">
    <property type="term" value="F:DNA binding"/>
    <property type="evidence" value="ECO:0007669"/>
    <property type="project" value="InterPro"/>
</dbReference>
<feature type="domain" description="HTH cro/C1-type" evidence="1">
    <location>
        <begin position="16"/>
        <end position="64"/>
    </location>
</feature>
<dbReference type="InterPro" id="IPR010982">
    <property type="entry name" value="Lambda_DNA-bd_dom_sf"/>
</dbReference>
<sequence length="124" mass="14416">MSIELLFENRKTVGRKLWLVIKDNGYTKSSFSKLTGISRPTLNKLIDGDINNLATFENHLQKIFDKQIINADKLLKYSPKYQEKEETKLALSDNAPNEHSRNSRAQKMFDILEDIVHLCELYQT</sequence>
<organism evidence="2 3">
    <name type="scientific">Natranaerobius trueperi</name>
    <dbReference type="NCBI Taxonomy" id="759412"/>
    <lineage>
        <taxon>Bacteria</taxon>
        <taxon>Bacillati</taxon>
        <taxon>Bacillota</taxon>
        <taxon>Clostridia</taxon>
        <taxon>Natranaerobiales</taxon>
        <taxon>Natranaerobiaceae</taxon>
        <taxon>Natranaerobius</taxon>
    </lineage>
</organism>
<dbReference type="Proteomes" id="UP000214588">
    <property type="component" value="Unassembled WGS sequence"/>
</dbReference>
<dbReference type="Gene3D" id="1.10.260.40">
    <property type="entry name" value="lambda repressor-like DNA-binding domains"/>
    <property type="match status" value="1"/>
</dbReference>
<name>A0A226BZ01_9FIRM</name>
<dbReference type="OrthoDB" id="1048983at2"/>
<protein>
    <recommendedName>
        <fullName evidence="1">HTH cro/C1-type domain-containing protein</fullName>
    </recommendedName>
</protein>
<accession>A0A226BZ01</accession>
<comment type="caution">
    <text evidence="2">The sequence shown here is derived from an EMBL/GenBank/DDBJ whole genome shotgun (WGS) entry which is preliminary data.</text>
</comment>
<dbReference type="InterPro" id="IPR001387">
    <property type="entry name" value="Cro/C1-type_HTH"/>
</dbReference>
<keyword evidence="3" id="KW-1185">Reference proteome</keyword>
<dbReference type="Pfam" id="PF13443">
    <property type="entry name" value="HTH_26"/>
    <property type="match status" value="1"/>
</dbReference>
<dbReference type="AlphaFoldDB" id="A0A226BZ01"/>
<evidence type="ECO:0000313" key="3">
    <source>
        <dbReference type="Proteomes" id="UP000214588"/>
    </source>
</evidence>
<dbReference type="EMBL" id="NIQC01000020">
    <property type="protein sequence ID" value="OWZ83360.1"/>
    <property type="molecule type" value="Genomic_DNA"/>
</dbReference>
<reference evidence="2 3" key="1">
    <citation type="submission" date="2017-06" db="EMBL/GenBank/DDBJ databases">
        <title>Draft Genome Sequence of Natranaerobius trueperi halophilic, alkalithermophilic bacteria from soda lakes.</title>
        <authorList>
            <person name="Zhao B."/>
        </authorList>
    </citation>
    <scope>NUCLEOTIDE SEQUENCE [LARGE SCALE GENOMIC DNA]</scope>
    <source>
        <strain evidence="2 3">DSM 18760</strain>
    </source>
</reference>
<evidence type="ECO:0000259" key="1">
    <source>
        <dbReference type="Pfam" id="PF13443"/>
    </source>
</evidence>